<organism evidence="2 3">
    <name type="scientific">Candidatus Borkfalkia faecipullorum</name>
    <dbReference type="NCBI Taxonomy" id="2838510"/>
    <lineage>
        <taxon>Bacteria</taxon>
        <taxon>Bacillati</taxon>
        <taxon>Bacillota</taxon>
        <taxon>Clostridia</taxon>
        <taxon>Christensenellales</taxon>
        <taxon>Christensenellaceae</taxon>
        <taxon>Candidatus Borkfalkia</taxon>
    </lineage>
</organism>
<name>A0A9D1V8E9_9FIRM</name>
<dbReference type="EMBL" id="DXFX01000077">
    <property type="protein sequence ID" value="HIX08027.1"/>
    <property type="molecule type" value="Genomic_DNA"/>
</dbReference>
<sequence length="185" mass="21964">MTIVFNDDDLLASYRQQRTILRVFLAVTVLYAVICVALLLFYMSLPYKDPAQIWPKVIVCTLSCIYVIFAYVFMGIKFHRARRYYKLISYFSVGMKQVNNSIFLRYAQPELRDGVDFYVLIFSEWNKKKSEYMDRKIYCDKEKPLPEFTKGDEVRYLTQGNVILEYEIIGHNEEFSQTESDEKRA</sequence>
<evidence type="ECO:0000256" key="1">
    <source>
        <dbReference type="SAM" id="Phobius"/>
    </source>
</evidence>
<dbReference type="Proteomes" id="UP000824204">
    <property type="component" value="Unassembled WGS sequence"/>
</dbReference>
<evidence type="ECO:0000313" key="2">
    <source>
        <dbReference type="EMBL" id="HIX08027.1"/>
    </source>
</evidence>
<feature type="transmembrane region" description="Helical" evidence="1">
    <location>
        <begin position="53"/>
        <end position="76"/>
    </location>
</feature>
<reference evidence="2" key="2">
    <citation type="submission" date="2021-04" db="EMBL/GenBank/DDBJ databases">
        <authorList>
            <person name="Gilroy R."/>
        </authorList>
    </citation>
    <scope>NUCLEOTIDE SEQUENCE</scope>
    <source>
        <strain evidence="2">811</strain>
    </source>
</reference>
<comment type="caution">
    <text evidence="2">The sequence shown here is derived from an EMBL/GenBank/DDBJ whole genome shotgun (WGS) entry which is preliminary data.</text>
</comment>
<protein>
    <submittedName>
        <fullName evidence="2">Uncharacterized protein</fullName>
    </submittedName>
</protein>
<feature type="transmembrane region" description="Helical" evidence="1">
    <location>
        <begin position="20"/>
        <end position="41"/>
    </location>
</feature>
<gene>
    <name evidence="2" type="ORF">H9741_06125</name>
</gene>
<keyword evidence="1" id="KW-1133">Transmembrane helix</keyword>
<accession>A0A9D1V8E9</accession>
<keyword evidence="1" id="KW-0812">Transmembrane</keyword>
<reference evidence="2" key="1">
    <citation type="journal article" date="2021" name="PeerJ">
        <title>Extensive microbial diversity within the chicken gut microbiome revealed by metagenomics and culture.</title>
        <authorList>
            <person name="Gilroy R."/>
            <person name="Ravi A."/>
            <person name="Getino M."/>
            <person name="Pursley I."/>
            <person name="Horton D.L."/>
            <person name="Alikhan N.F."/>
            <person name="Baker D."/>
            <person name="Gharbi K."/>
            <person name="Hall N."/>
            <person name="Watson M."/>
            <person name="Adriaenssens E.M."/>
            <person name="Foster-Nyarko E."/>
            <person name="Jarju S."/>
            <person name="Secka A."/>
            <person name="Antonio M."/>
            <person name="Oren A."/>
            <person name="Chaudhuri R.R."/>
            <person name="La Ragione R."/>
            <person name="Hildebrand F."/>
            <person name="Pallen M.J."/>
        </authorList>
    </citation>
    <scope>NUCLEOTIDE SEQUENCE</scope>
    <source>
        <strain evidence="2">811</strain>
    </source>
</reference>
<dbReference type="AlphaFoldDB" id="A0A9D1V8E9"/>
<proteinExistence type="predicted"/>
<evidence type="ECO:0000313" key="3">
    <source>
        <dbReference type="Proteomes" id="UP000824204"/>
    </source>
</evidence>
<keyword evidence="1" id="KW-0472">Membrane</keyword>